<comment type="subcellular location">
    <subcellularLocation>
        <location evidence="1">Cell membrane</location>
        <topology evidence="1">Multi-pass membrane protein</topology>
    </subcellularLocation>
</comment>
<evidence type="ECO:0008006" key="12">
    <source>
        <dbReference type="Google" id="ProtNLM"/>
    </source>
</evidence>
<dbReference type="GO" id="GO:0004190">
    <property type="term" value="F:aspartic-type endopeptidase activity"/>
    <property type="evidence" value="ECO:0007669"/>
    <property type="project" value="InterPro"/>
</dbReference>
<gene>
    <name evidence="10" type="ORF">A2261_01170</name>
</gene>
<feature type="transmembrane region" description="Helical" evidence="7">
    <location>
        <begin position="15"/>
        <end position="35"/>
    </location>
</feature>
<keyword evidence="4 7" id="KW-0812">Transmembrane</keyword>
<dbReference type="PANTHER" id="PTHR30487">
    <property type="entry name" value="TYPE 4 PREPILIN-LIKE PROTEINS LEADER PEPTIDE-PROCESSING ENZYME"/>
    <property type="match status" value="1"/>
</dbReference>
<sequence length="270" mass="30798">MIEALTQVYVAFGQFSYLVIFVLGLILGSFLNSWMWRTRENFKIFVSSRSMCVHCHRQLFWWENVPVLSYIYLRGKCLKCKRPIPTRYPLVELCTAVLLVFIAWYHVRFLPQFELWRWLRDVFYITFLIVIFVYDALYQEILSRIVWPGVIIGFCINYFALGYSAGGMLLAAAVAGGFFLLQYIFSHGTWIGGGDVRLGVMMGVWLGWPAILWALFAAYIIGAIVSVFLLITKKAGPNTAVPFGTFLAIGTLCAIYQGQAVVGWYLGLLK</sequence>
<dbReference type="EMBL" id="MFQR01000047">
    <property type="protein sequence ID" value="OGH84040.1"/>
    <property type="molecule type" value="Genomic_DNA"/>
</dbReference>
<dbReference type="GO" id="GO:0005886">
    <property type="term" value="C:plasma membrane"/>
    <property type="evidence" value="ECO:0007669"/>
    <property type="project" value="UniProtKB-SubCell"/>
</dbReference>
<evidence type="ECO:0000256" key="7">
    <source>
        <dbReference type="SAM" id="Phobius"/>
    </source>
</evidence>
<name>A0A1F6NJV7_9BACT</name>
<feature type="domain" description="Prepilin type IV endopeptidase peptidase" evidence="8">
    <location>
        <begin position="123"/>
        <end position="226"/>
    </location>
</feature>
<dbReference type="PANTHER" id="PTHR30487:SF0">
    <property type="entry name" value="PREPILIN LEADER PEPTIDASE_N-METHYLTRANSFERASE-RELATED"/>
    <property type="match status" value="1"/>
</dbReference>
<organism evidence="10 11">
    <name type="scientific">Candidatus Magasanikbacteria bacterium RIFOXYA2_FULL_44_8</name>
    <dbReference type="NCBI Taxonomy" id="1798696"/>
    <lineage>
        <taxon>Bacteria</taxon>
        <taxon>Candidatus Magasanikiibacteriota</taxon>
    </lineage>
</organism>
<feature type="transmembrane region" description="Helical" evidence="7">
    <location>
        <begin position="206"/>
        <end position="231"/>
    </location>
</feature>
<dbReference type="Pfam" id="PF01478">
    <property type="entry name" value="Peptidase_A24"/>
    <property type="match status" value="1"/>
</dbReference>
<dbReference type="InterPro" id="IPR010627">
    <property type="entry name" value="Prepilin_pept_A24_N"/>
</dbReference>
<evidence type="ECO:0000256" key="3">
    <source>
        <dbReference type="ARBA" id="ARBA00022475"/>
    </source>
</evidence>
<evidence type="ECO:0000256" key="2">
    <source>
        <dbReference type="ARBA" id="ARBA00005801"/>
    </source>
</evidence>
<keyword evidence="6 7" id="KW-0472">Membrane</keyword>
<feature type="transmembrane region" description="Helical" evidence="7">
    <location>
        <begin position="88"/>
        <end position="107"/>
    </location>
</feature>
<comment type="caution">
    <text evidence="10">The sequence shown here is derived from an EMBL/GenBank/DDBJ whole genome shotgun (WGS) entry which is preliminary data.</text>
</comment>
<evidence type="ECO:0000259" key="9">
    <source>
        <dbReference type="Pfam" id="PF06750"/>
    </source>
</evidence>
<feature type="transmembrane region" description="Helical" evidence="7">
    <location>
        <begin position="145"/>
        <end position="161"/>
    </location>
</feature>
<proteinExistence type="inferred from homology"/>
<feature type="transmembrane region" description="Helical" evidence="7">
    <location>
        <begin position="122"/>
        <end position="138"/>
    </location>
</feature>
<dbReference type="Pfam" id="PF06750">
    <property type="entry name" value="A24_N_bact"/>
    <property type="match status" value="1"/>
</dbReference>
<dbReference type="GO" id="GO:0006465">
    <property type="term" value="P:signal peptide processing"/>
    <property type="evidence" value="ECO:0007669"/>
    <property type="project" value="TreeGrafter"/>
</dbReference>
<protein>
    <recommendedName>
        <fullName evidence="12">Prepilin peptidase</fullName>
    </recommendedName>
</protein>
<evidence type="ECO:0000256" key="1">
    <source>
        <dbReference type="ARBA" id="ARBA00004651"/>
    </source>
</evidence>
<dbReference type="Proteomes" id="UP000177803">
    <property type="component" value="Unassembled WGS sequence"/>
</dbReference>
<dbReference type="Gene3D" id="1.20.120.1220">
    <property type="match status" value="1"/>
</dbReference>
<keyword evidence="5 7" id="KW-1133">Transmembrane helix</keyword>
<feature type="domain" description="Prepilin peptidase A24 N-terminal" evidence="9">
    <location>
        <begin position="22"/>
        <end position="105"/>
    </location>
</feature>
<evidence type="ECO:0000256" key="6">
    <source>
        <dbReference type="ARBA" id="ARBA00023136"/>
    </source>
</evidence>
<evidence type="ECO:0000313" key="11">
    <source>
        <dbReference type="Proteomes" id="UP000177803"/>
    </source>
</evidence>
<feature type="transmembrane region" description="Helical" evidence="7">
    <location>
        <begin position="167"/>
        <end position="185"/>
    </location>
</feature>
<accession>A0A1F6NJV7</accession>
<dbReference type="InterPro" id="IPR050882">
    <property type="entry name" value="Prepilin_peptidase/N-MTase"/>
</dbReference>
<dbReference type="AlphaFoldDB" id="A0A1F6NJV7"/>
<feature type="transmembrane region" description="Helical" evidence="7">
    <location>
        <begin position="243"/>
        <end position="266"/>
    </location>
</feature>
<evidence type="ECO:0000256" key="4">
    <source>
        <dbReference type="ARBA" id="ARBA00022692"/>
    </source>
</evidence>
<keyword evidence="3" id="KW-1003">Cell membrane</keyword>
<dbReference type="InterPro" id="IPR000045">
    <property type="entry name" value="Prepilin_IV_endopep_pep"/>
</dbReference>
<reference evidence="10 11" key="1">
    <citation type="journal article" date="2016" name="Nat. Commun.">
        <title>Thousands of microbial genomes shed light on interconnected biogeochemical processes in an aquifer system.</title>
        <authorList>
            <person name="Anantharaman K."/>
            <person name="Brown C.T."/>
            <person name="Hug L.A."/>
            <person name="Sharon I."/>
            <person name="Castelle C.J."/>
            <person name="Probst A.J."/>
            <person name="Thomas B.C."/>
            <person name="Singh A."/>
            <person name="Wilkins M.J."/>
            <person name="Karaoz U."/>
            <person name="Brodie E.L."/>
            <person name="Williams K.H."/>
            <person name="Hubbard S.S."/>
            <person name="Banfield J.F."/>
        </authorList>
    </citation>
    <scope>NUCLEOTIDE SEQUENCE [LARGE SCALE GENOMIC DNA]</scope>
</reference>
<evidence type="ECO:0000256" key="5">
    <source>
        <dbReference type="ARBA" id="ARBA00022989"/>
    </source>
</evidence>
<evidence type="ECO:0000259" key="8">
    <source>
        <dbReference type="Pfam" id="PF01478"/>
    </source>
</evidence>
<evidence type="ECO:0000313" key="10">
    <source>
        <dbReference type="EMBL" id="OGH84040.1"/>
    </source>
</evidence>
<comment type="similarity">
    <text evidence="2">Belongs to the peptidase A24 family.</text>
</comment>